<sequence length="348" mass="39455">MSKRWVKRWLVSIGVSVCALTLVSIIHTPSVSAATYTNAEQRQIDKQRKMYHKISQREYDDHNSYARRPSFKKHLVAGKLSNQYQTQLLASLNFYRQIEGLPTVHYEFNTNQQAQTAAADMAAANNFQHGLKGIERPGIVSQQQWQEGQQITLNSNIGEMNVPERLDATMGNYIRDNFNVEGNNTGHRAWLLSPVIHSVGIGVAHRPNATFAYSDIYFTDQAQRAVTSNRAVVINYPTTGVFPKELLTSDVKNRPVYWSSAFTMEQGTTGRVQVQVTDLTAKRTVNASHVNLDRTNHFGQFASIITYRPSLKIVNGHKYRVRLTGLTQYPKGYQYQFKPFSLARDASH</sequence>
<dbReference type="InterPro" id="IPR035940">
    <property type="entry name" value="CAP_sf"/>
</dbReference>
<protein>
    <recommendedName>
        <fullName evidence="2">SCP domain-containing protein</fullName>
    </recommendedName>
</protein>
<dbReference type="AlphaFoldDB" id="A0A6N9I1N5"/>
<feature type="chain" id="PRO_5026751090" description="SCP domain-containing protein" evidence="1">
    <location>
        <begin position="34"/>
        <end position="348"/>
    </location>
</feature>
<evidence type="ECO:0000313" key="4">
    <source>
        <dbReference type="Proteomes" id="UP000449209"/>
    </source>
</evidence>
<keyword evidence="1" id="KW-0732">Signal</keyword>
<feature type="domain" description="SCP" evidence="2">
    <location>
        <begin position="91"/>
        <end position="211"/>
    </location>
</feature>
<evidence type="ECO:0000259" key="2">
    <source>
        <dbReference type="Pfam" id="PF00188"/>
    </source>
</evidence>
<reference evidence="3 4" key="1">
    <citation type="journal article" date="2019" name="Appl. Environ. Microbiol.">
        <title>Genetic determinants of hydroxycinnamic acid metabolism in heterofermentative lactobacilli.</title>
        <authorList>
            <person name="Gaur G."/>
            <person name="Oh J.H."/>
            <person name="Filannino P."/>
            <person name="Gobbetti M."/>
            <person name="van Pijkeren J.P."/>
            <person name="Ganzle M.G."/>
        </authorList>
    </citation>
    <scope>NUCLEOTIDE SEQUENCE [LARGE SCALE GENOMIC DNA]</scope>
    <source>
        <strain evidence="3 4">C5</strain>
    </source>
</reference>
<accession>A0A6N9I1N5</accession>
<proteinExistence type="predicted"/>
<comment type="caution">
    <text evidence="3">The sequence shown here is derived from an EMBL/GenBank/DDBJ whole genome shotgun (WGS) entry which is preliminary data.</text>
</comment>
<organism evidence="3 4">
    <name type="scientific">Furfurilactobacillus milii</name>
    <dbReference type="NCBI Taxonomy" id="2888272"/>
    <lineage>
        <taxon>Bacteria</taxon>
        <taxon>Bacillati</taxon>
        <taxon>Bacillota</taxon>
        <taxon>Bacilli</taxon>
        <taxon>Lactobacillales</taxon>
        <taxon>Lactobacillaceae</taxon>
        <taxon>Furfurilactobacillus</taxon>
    </lineage>
</organism>
<gene>
    <name evidence="3" type="ORF">GB993_04425</name>
</gene>
<dbReference type="Gene3D" id="3.40.33.10">
    <property type="entry name" value="CAP"/>
    <property type="match status" value="1"/>
</dbReference>
<dbReference type="PANTHER" id="PTHR31157">
    <property type="entry name" value="SCP DOMAIN-CONTAINING PROTEIN"/>
    <property type="match status" value="1"/>
</dbReference>
<name>A0A6N9I1N5_9LACO</name>
<dbReference type="Pfam" id="PF00188">
    <property type="entry name" value="CAP"/>
    <property type="match status" value="1"/>
</dbReference>
<dbReference type="OrthoDB" id="1766522at2"/>
<feature type="signal peptide" evidence="1">
    <location>
        <begin position="1"/>
        <end position="33"/>
    </location>
</feature>
<dbReference type="EMBL" id="WEZQ01000005">
    <property type="protein sequence ID" value="MYV16759.1"/>
    <property type="molecule type" value="Genomic_DNA"/>
</dbReference>
<dbReference type="InterPro" id="IPR014044">
    <property type="entry name" value="CAP_dom"/>
</dbReference>
<dbReference type="RefSeq" id="WP_161003247.1">
    <property type="nucleotide sequence ID" value="NZ_WEZQ01000005.1"/>
</dbReference>
<dbReference type="SUPFAM" id="SSF55797">
    <property type="entry name" value="PR-1-like"/>
    <property type="match status" value="1"/>
</dbReference>
<dbReference type="PANTHER" id="PTHR31157:SF1">
    <property type="entry name" value="SCP DOMAIN-CONTAINING PROTEIN"/>
    <property type="match status" value="1"/>
</dbReference>
<evidence type="ECO:0000256" key="1">
    <source>
        <dbReference type="SAM" id="SignalP"/>
    </source>
</evidence>
<evidence type="ECO:0000313" key="3">
    <source>
        <dbReference type="EMBL" id="MYV16759.1"/>
    </source>
</evidence>
<dbReference type="Proteomes" id="UP000449209">
    <property type="component" value="Unassembled WGS sequence"/>
</dbReference>